<dbReference type="EMBL" id="JAPUUL010001842">
    <property type="protein sequence ID" value="KAJ8126473.1"/>
    <property type="molecule type" value="Genomic_DNA"/>
</dbReference>
<comment type="caution">
    <text evidence="1">The sequence shown here is derived from an EMBL/GenBank/DDBJ whole genome shotgun (WGS) entry which is preliminary data.</text>
</comment>
<dbReference type="Proteomes" id="UP001153332">
    <property type="component" value="Unassembled WGS sequence"/>
</dbReference>
<gene>
    <name evidence="1" type="ORF">O1611_g7166</name>
</gene>
<accession>A0ACC2JGW3</accession>
<name>A0ACC2JGW3_9PEZI</name>
<reference evidence="1" key="1">
    <citation type="submission" date="2022-12" db="EMBL/GenBank/DDBJ databases">
        <title>Genome Sequence of Lasiodiplodia mahajangana.</title>
        <authorList>
            <person name="Buettner E."/>
        </authorList>
    </citation>
    <scope>NUCLEOTIDE SEQUENCE</scope>
    <source>
        <strain evidence="1">VT137</strain>
    </source>
</reference>
<evidence type="ECO:0000313" key="1">
    <source>
        <dbReference type="EMBL" id="KAJ8126473.1"/>
    </source>
</evidence>
<sequence>MRDTDTIALLYPGIGTEGFRLANWTIKQEKGKQRYVPKKRERPPLVVAQPLVTGNCQDREATPESEEQHNALDYEACLKINLSQIPQTSLGLVAGCDPKADIVLPPGSGISFHHFSLTFDNAYRLVVRDLGSRAGTAVVYGDQDEGPRSTFQWIVGGDENLKDQEKIIIRVVKRVQFRIVVNKYDINSKAFRDKLPTGIHTPAKKDVLLKKKIGEGGFAVVYHAWNASTGGGIRSEGASEDASRQERGLLGSETGPPPSLRFEYLAGGSLRQHLQEGRYFSGIECNTITKQSLSALEYLHELKPPITHRDLSDGNILVHHRSANEIIVKLGDFGLSKEGSQLYTMAGTPHFLPPEFSVPNVSLAGAKYTPAIDIWALAAVIAKLLCGHPTYTNAHNHDALLWCKAIRCRVEDFVRITEDPLAQHLLEAMLCIKPEMRNTARECHRRSSLLPDGSEYTWKERVHKGGEWQEEDEEGETTTTPRNQNRVDHGTEEVTADPGMNGDGMNEGWSVTASVGELYRSGAPPPSTLSGHHTELREILGKISDPEASLFVKSDIGDESQFSDDAESNSHTVTPSSNQRPTPSTSGYQHNSAVVPRKRKAISDGKTEEAIL</sequence>
<protein>
    <submittedName>
        <fullName evidence="1">Uncharacterized protein</fullName>
    </submittedName>
</protein>
<evidence type="ECO:0000313" key="2">
    <source>
        <dbReference type="Proteomes" id="UP001153332"/>
    </source>
</evidence>
<proteinExistence type="predicted"/>
<keyword evidence="2" id="KW-1185">Reference proteome</keyword>
<organism evidence="1 2">
    <name type="scientific">Lasiodiplodia mahajangana</name>
    <dbReference type="NCBI Taxonomy" id="1108764"/>
    <lineage>
        <taxon>Eukaryota</taxon>
        <taxon>Fungi</taxon>
        <taxon>Dikarya</taxon>
        <taxon>Ascomycota</taxon>
        <taxon>Pezizomycotina</taxon>
        <taxon>Dothideomycetes</taxon>
        <taxon>Dothideomycetes incertae sedis</taxon>
        <taxon>Botryosphaeriales</taxon>
        <taxon>Botryosphaeriaceae</taxon>
        <taxon>Lasiodiplodia</taxon>
    </lineage>
</organism>